<dbReference type="Proteomes" id="UP000041254">
    <property type="component" value="Unassembled WGS sequence"/>
</dbReference>
<keyword evidence="2" id="KW-1185">Reference proteome</keyword>
<evidence type="ECO:0000313" key="1">
    <source>
        <dbReference type="EMBL" id="CEM32036.1"/>
    </source>
</evidence>
<gene>
    <name evidence="1" type="ORF">Vbra_23217</name>
</gene>
<name>A0A0G4GP32_VITBC</name>
<reference evidence="1 2" key="1">
    <citation type="submission" date="2014-11" db="EMBL/GenBank/DDBJ databases">
        <authorList>
            <person name="Zhu J."/>
            <person name="Qi W."/>
            <person name="Song R."/>
        </authorList>
    </citation>
    <scope>NUCLEOTIDE SEQUENCE [LARGE SCALE GENOMIC DNA]</scope>
</reference>
<sequence>MAACNVSTVPFHTLLSRRCSLWVLSQHYLAVQRTTLSYRFSFEYSSHSLACCFLLPVVCEFGSGSSLPCQRSQRPLVELAA</sequence>
<dbReference type="VEuPathDB" id="CryptoDB:Vbra_23217"/>
<dbReference type="AlphaFoldDB" id="A0A0G4GP32"/>
<dbReference type="EMBL" id="CDMY01000743">
    <property type="protein sequence ID" value="CEM32036.1"/>
    <property type="molecule type" value="Genomic_DNA"/>
</dbReference>
<accession>A0A0G4GP32</accession>
<dbReference type="InParanoid" id="A0A0G4GP32"/>
<organism evidence="1 2">
    <name type="scientific">Vitrella brassicaformis (strain CCMP3155)</name>
    <dbReference type="NCBI Taxonomy" id="1169540"/>
    <lineage>
        <taxon>Eukaryota</taxon>
        <taxon>Sar</taxon>
        <taxon>Alveolata</taxon>
        <taxon>Colpodellida</taxon>
        <taxon>Vitrellaceae</taxon>
        <taxon>Vitrella</taxon>
    </lineage>
</organism>
<protein>
    <submittedName>
        <fullName evidence="1">Uncharacterized protein</fullName>
    </submittedName>
</protein>
<evidence type="ECO:0000313" key="2">
    <source>
        <dbReference type="Proteomes" id="UP000041254"/>
    </source>
</evidence>
<proteinExistence type="predicted"/>